<evidence type="ECO:0000313" key="8">
    <source>
        <dbReference type="EMBL" id="MFE8699691.1"/>
    </source>
</evidence>
<feature type="transmembrane region" description="Helical" evidence="6">
    <location>
        <begin position="159"/>
        <end position="177"/>
    </location>
</feature>
<evidence type="ECO:0000256" key="2">
    <source>
        <dbReference type="ARBA" id="ARBA00022475"/>
    </source>
</evidence>
<protein>
    <submittedName>
        <fullName evidence="8">LytS/YhcK type 5TM receptor domain-containing protein</fullName>
    </submittedName>
</protein>
<dbReference type="EMBL" id="JBIACK010000001">
    <property type="protein sequence ID" value="MFE8699691.1"/>
    <property type="molecule type" value="Genomic_DNA"/>
</dbReference>
<feature type="transmembrane region" description="Helical" evidence="6">
    <location>
        <begin position="6"/>
        <end position="23"/>
    </location>
</feature>
<gene>
    <name evidence="8" type="ORF">ACFYKX_03525</name>
</gene>
<keyword evidence="8" id="KW-0675">Receptor</keyword>
<keyword evidence="4 6" id="KW-1133">Transmembrane helix</keyword>
<organism evidence="8 9">
    <name type="scientific">Cytobacillus spartinae</name>
    <dbReference type="NCBI Taxonomy" id="3299023"/>
    <lineage>
        <taxon>Bacteria</taxon>
        <taxon>Bacillati</taxon>
        <taxon>Bacillota</taxon>
        <taxon>Bacilli</taxon>
        <taxon>Bacillales</taxon>
        <taxon>Bacillaceae</taxon>
        <taxon>Cytobacillus</taxon>
    </lineage>
</organism>
<accession>A0ABW6K679</accession>
<dbReference type="Proteomes" id="UP001601059">
    <property type="component" value="Unassembled WGS sequence"/>
</dbReference>
<dbReference type="Pfam" id="PF07694">
    <property type="entry name" value="5TM-5TMR_LYT"/>
    <property type="match status" value="1"/>
</dbReference>
<feature type="domain" description="Signal transduction histidine kinase 5TM receptor LytS transmembrane region" evidence="7">
    <location>
        <begin position="28"/>
        <end position="149"/>
    </location>
</feature>
<comment type="subcellular location">
    <subcellularLocation>
        <location evidence="1">Cell membrane</location>
        <topology evidence="1">Multi-pass membrane protein</topology>
    </subcellularLocation>
</comment>
<dbReference type="InterPro" id="IPR011620">
    <property type="entry name" value="Sig_transdc_His_kinase_LytS_TM"/>
</dbReference>
<reference evidence="8 9" key="1">
    <citation type="submission" date="2024-08" db="EMBL/GenBank/DDBJ databases">
        <title>Two novel Cytobacillus novel species.</title>
        <authorList>
            <person name="Liu G."/>
        </authorList>
    </citation>
    <scope>NUCLEOTIDE SEQUENCE [LARGE SCALE GENOMIC DNA]</scope>
    <source>
        <strain evidence="8 9">FJAT-54145</strain>
    </source>
</reference>
<evidence type="ECO:0000256" key="5">
    <source>
        <dbReference type="ARBA" id="ARBA00023136"/>
    </source>
</evidence>
<keyword evidence="3 6" id="KW-0812">Transmembrane</keyword>
<dbReference type="PROSITE" id="PS51257">
    <property type="entry name" value="PROKAR_LIPOPROTEIN"/>
    <property type="match status" value="1"/>
</dbReference>
<evidence type="ECO:0000256" key="3">
    <source>
        <dbReference type="ARBA" id="ARBA00022692"/>
    </source>
</evidence>
<feature type="transmembrane region" description="Helical" evidence="6">
    <location>
        <begin position="126"/>
        <end position="147"/>
    </location>
</feature>
<proteinExistence type="predicted"/>
<evidence type="ECO:0000256" key="1">
    <source>
        <dbReference type="ARBA" id="ARBA00004651"/>
    </source>
</evidence>
<sequence>MYRDLIVNLTIIISCLAITGELYKNRSNPSSRKYHVLAGIIGGFLGIVLMFFSINITDTTIMDLRNFAIIGATLYGGILSGAIAAFICSVGRMLLFGFNISSYTALITFIILAILCGVIYKAEMSAFRKFMTMNIGNVVVVYAAFVYLIKDPIRLSEAVIYYGLISFIGGLVIYHFYDYMVQSNENFRRLRLFEKVIDTTHQGVSIQIKKEILLLSMKDLQELQVTRNRKQSD</sequence>
<dbReference type="RefSeq" id="WP_389358098.1">
    <property type="nucleotide sequence ID" value="NZ_JBIACK010000001.1"/>
</dbReference>
<feature type="transmembrane region" description="Helical" evidence="6">
    <location>
        <begin position="100"/>
        <end position="120"/>
    </location>
</feature>
<name>A0ABW6K679_9BACI</name>
<feature type="transmembrane region" description="Helical" evidence="6">
    <location>
        <begin position="35"/>
        <end position="54"/>
    </location>
</feature>
<keyword evidence="5 6" id="KW-0472">Membrane</keyword>
<evidence type="ECO:0000313" key="9">
    <source>
        <dbReference type="Proteomes" id="UP001601059"/>
    </source>
</evidence>
<comment type="caution">
    <text evidence="8">The sequence shown here is derived from an EMBL/GenBank/DDBJ whole genome shotgun (WGS) entry which is preliminary data.</text>
</comment>
<evidence type="ECO:0000256" key="6">
    <source>
        <dbReference type="SAM" id="Phobius"/>
    </source>
</evidence>
<feature type="transmembrane region" description="Helical" evidence="6">
    <location>
        <begin position="66"/>
        <end position="88"/>
    </location>
</feature>
<evidence type="ECO:0000256" key="4">
    <source>
        <dbReference type="ARBA" id="ARBA00022989"/>
    </source>
</evidence>
<keyword evidence="9" id="KW-1185">Reference proteome</keyword>
<keyword evidence="2" id="KW-1003">Cell membrane</keyword>
<evidence type="ECO:0000259" key="7">
    <source>
        <dbReference type="Pfam" id="PF07694"/>
    </source>
</evidence>